<dbReference type="Proteomes" id="UP000198716">
    <property type="component" value="Unassembled WGS sequence"/>
</dbReference>
<keyword evidence="1" id="KW-0472">Membrane</keyword>
<feature type="transmembrane region" description="Helical" evidence="1">
    <location>
        <begin position="128"/>
        <end position="151"/>
    </location>
</feature>
<dbReference type="RefSeq" id="WP_092929502.1">
    <property type="nucleotide sequence ID" value="NZ_FOMZ01000017.1"/>
</dbReference>
<accession>A0A1I2BSS3</accession>
<protein>
    <submittedName>
        <fullName evidence="2">Uncharacterized protein</fullName>
    </submittedName>
</protein>
<keyword evidence="1" id="KW-0812">Transmembrane</keyword>
<keyword evidence="1" id="KW-1133">Transmembrane helix</keyword>
<evidence type="ECO:0000256" key="1">
    <source>
        <dbReference type="SAM" id="Phobius"/>
    </source>
</evidence>
<feature type="transmembrane region" description="Helical" evidence="1">
    <location>
        <begin position="96"/>
        <end position="116"/>
    </location>
</feature>
<evidence type="ECO:0000313" key="3">
    <source>
        <dbReference type="Proteomes" id="UP000198716"/>
    </source>
</evidence>
<keyword evidence="3" id="KW-1185">Reference proteome</keyword>
<dbReference type="EMBL" id="FOMZ01000017">
    <property type="protein sequence ID" value="SFE58958.1"/>
    <property type="molecule type" value="Genomic_DNA"/>
</dbReference>
<reference evidence="3" key="1">
    <citation type="submission" date="2016-10" db="EMBL/GenBank/DDBJ databases">
        <authorList>
            <person name="Varghese N."/>
            <person name="Submissions S."/>
        </authorList>
    </citation>
    <scope>NUCLEOTIDE SEQUENCE [LARGE SCALE GENOMIC DNA]</scope>
    <source>
        <strain evidence="3">DSM 45004</strain>
    </source>
</reference>
<sequence>MSYGDPFPYLRFIRVPSGLENRIRGTSLRIGLVSMLAAVAFAGVLVVLSAELTFVVYTGGACVLGLLVSGSGLAFGRSCVSTGHVNLTLARQIRNLTVAFTVFTIVFAVITGFGIAMATTATDEPLPLLMVAGMITLVTTSMSVTNVIVGVQLFPPSRGLLTEYGASGQPVGPPGQWGTHGPEPPR</sequence>
<feature type="transmembrane region" description="Helical" evidence="1">
    <location>
        <begin position="30"/>
        <end position="48"/>
    </location>
</feature>
<name>A0A1I2BSS3_9ACTN</name>
<evidence type="ECO:0000313" key="2">
    <source>
        <dbReference type="EMBL" id="SFE58958.1"/>
    </source>
</evidence>
<proteinExistence type="predicted"/>
<feature type="transmembrane region" description="Helical" evidence="1">
    <location>
        <begin position="54"/>
        <end position="75"/>
    </location>
</feature>
<gene>
    <name evidence="2" type="ORF">SAMN04487819_11781</name>
</gene>
<dbReference type="AlphaFoldDB" id="A0A1I2BSS3"/>
<organism evidence="2 3">
    <name type="scientific">Actinopolyspora alba</name>
    <dbReference type="NCBI Taxonomy" id="673379"/>
    <lineage>
        <taxon>Bacteria</taxon>
        <taxon>Bacillati</taxon>
        <taxon>Actinomycetota</taxon>
        <taxon>Actinomycetes</taxon>
        <taxon>Actinopolysporales</taxon>
        <taxon>Actinopolysporaceae</taxon>
        <taxon>Actinopolyspora</taxon>
        <taxon>Actinopolyspora alba group</taxon>
    </lineage>
</organism>